<dbReference type="InterPro" id="IPR012349">
    <property type="entry name" value="Split_barrel_FMN-bd"/>
</dbReference>
<accession>A0ABW1MVQ6</accession>
<sequence length="141" mass="15197">MPLTVEERDQLLAEPHVAVLAVESGSGRAPLAVPVWYSYRPGGDFLVFTGRTSRKARLIEAAGRFSLVVQRTSPTYRYVTAEGPAKLVPVTAEDVEEVAGRYVPPEGVAEYVRQALSEAGAEMVAVLLTPERWISADAGPS</sequence>
<evidence type="ECO:0000256" key="1">
    <source>
        <dbReference type="ARBA" id="ARBA00023002"/>
    </source>
</evidence>
<organism evidence="3 4">
    <name type="scientific">Streptomyces ochraceiscleroticus</name>
    <dbReference type="NCBI Taxonomy" id="47761"/>
    <lineage>
        <taxon>Bacteria</taxon>
        <taxon>Bacillati</taxon>
        <taxon>Actinomycetota</taxon>
        <taxon>Actinomycetes</taxon>
        <taxon>Kitasatosporales</taxon>
        <taxon>Streptomycetaceae</taxon>
        <taxon>Streptomyces</taxon>
    </lineage>
</organism>
<comment type="caution">
    <text evidence="3">The sequence shown here is derived from an EMBL/GenBank/DDBJ whole genome shotgun (WGS) entry which is preliminary data.</text>
</comment>
<evidence type="ECO:0000313" key="4">
    <source>
        <dbReference type="Proteomes" id="UP001596139"/>
    </source>
</evidence>
<gene>
    <name evidence="3" type="ORF">ACFP4F_35200</name>
</gene>
<protein>
    <submittedName>
        <fullName evidence="3">Pyridoxamine 5'-phosphate oxidase family protein</fullName>
    </submittedName>
</protein>
<dbReference type="InterPro" id="IPR011576">
    <property type="entry name" value="Pyridox_Oxase_N"/>
</dbReference>
<evidence type="ECO:0000259" key="2">
    <source>
        <dbReference type="Pfam" id="PF01243"/>
    </source>
</evidence>
<reference evidence="4" key="1">
    <citation type="journal article" date="2019" name="Int. J. Syst. Evol. Microbiol.">
        <title>The Global Catalogue of Microorganisms (GCM) 10K type strain sequencing project: providing services to taxonomists for standard genome sequencing and annotation.</title>
        <authorList>
            <consortium name="The Broad Institute Genomics Platform"/>
            <consortium name="The Broad Institute Genome Sequencing Center for Infectious Disease"/>
            <person name="Wu L."/>
            <person name="Ma J."/>
        </authorList>
    </citation>
    <scope>NUCLEOTIDE SEQUENCE [LARGE SCALE GENOMIC DNA]</scope>
    <source>
        <strain evidence="4">CGMCC 1.15180</strain>
    </source>
</reference>
<dbReference type="EMBL" id="JBHSPX010000015">
    <property type="protein sequence ID" value="MFC6067768.1"/>
    <property type="molecule type" value="Genomic_DNA"/>
</dbReference>
<feature type="domain" description="Pyridoxamine 5'-phosphate oxidase N-terminal" evidence="2">
    <location>
        <begin position="6"/>
        <end position="132"/>
    </location>
</feature>
<proteinExistence type="predicted"/>
<keyword evidence="4" id="KW-1185">Reference proteome</keyword>
<dbReference type="PANTHER" id="PTHR35176:SF6">
    <property type="entry name" value="HEME OXYGENASE HI_0854-RELATED"/>
    <property type="match status" value="1"/>
</dbReference>
<name>A0ABW1MVQ6_9ACTN</name>
<dbReference type="SUPFAM" id="SSF50475">
    <property type="entry name" value="FMN-binding split barrel"/>
    <property type="match status" value="1"/>
</dbReference>
<dbReference type="Pfam" id="PF01243">
    <property type="entry name" value="PNPOx_N"/>
    <property type="match status" value="1"/>
</dbReference>
<evidence type="ECO:0000313" key="3">
    <source>
        <dbReference type="EMBL" id="MFC6067768.1"/>
    </source>
</evidence>
<dbReference type="Gene3D" id="2.30.110.10">
    <property type="entry name" value="Electron Transport, Fmn-binding Protein, Chain A"/>
    <property type="match status" value="1"/>
</dbReference>
<dbReference type="Proteomes" id="UP001596139">
    <property type="component" value="Unassembled WGS sequence"/>
</dbReference>
<dbReference type="InterPro" id="IPR052019">
    <property type="entry name" value="F420H2_bilvrd_red/Heme_oxyg"/>
</dbReference>
<dbReference type="RefSeq" id="WP_031051208.1">
    <property type="nucleotide sequence ID" value="NZ_JBHSPX010000015.1"/>
</dbReference>
<dbReference type="PANTHER" id="PTHR35176">
    <property type="entry name" value="HEME OXYGENASE HI_0854-RELATED"/>
    <property type="match status" value="1"/>
</dbReference>
<keyword evidence="1" id="KW-0560">Oxidoreductase</keyword>